<dbReference type="HOGENOM" id="CLU_1859028_0_0_1"/>
<evidence type="ECO:0000259" key="13">
    <source>
        <dbReference type="PROSITE" id="PS50957"/>
    </source>
</evidence>
<keyword evidence="8" id="KW-0805">Transcription regulation</keyword>
<evidence type="ECO:0000256" key="11">
    <source>
        <dbReference type="PROSITE-ProRule" id="PRU00331"/>
    </source>
</evidence>
<dbReference type="Gene3D" id="3.90.70.40">
    <property type="match status" value="1"/>
</dbReference>
<dbReference type="PANTHER" id="PTHR14159">
    <property type="entry name" value="ATAXIN-3-RELATED"/>
    <property type="match status" value="1"/>
</dbReference>
<dbReference type="GO" id="GO:0016579">
    <property type="term" value="P:protein deubiquitination"/>
    <property type="evidence" value="ECO:0007669"/>
    <property type="project" value="InterPro"/>
</dbReference>
<dbReference type="Proteomes" id="UP000013827">
    <property type="component" value="Unassembled WGS sequence"/>
</dbReference>
<evidence type="ECO:0000256" key="12">
    <source>
        <dbReference type="SAM" id="MobiDB-lite"/>
    </source>
</evidence>
<keyword evidence="5" id="KW-0833">Ubl conjugation pathway</keyword>
<dbReference type="eggNOG" id="KOG2935">
    <property type="taxonomic scope" value="Eukaryota"/>
</dbReference>
<dbReference type="InterPro" id="IPR006155">
    <property type="entry name" value="Josephin"/>
</dbReference>
<dbReference type="PANTHER" id="PTHR14159:SF0">
    <property type="entry name" value="ATAXIN-3-RELATED"/>
    <property type="match status" value="1"/>
</dbReference>
<keyword evidence="15" id="KW-1185">Reference proteome</keyword>
<sequence>MPDSAVGDLLGLASPDAPAPVATEESVKPERSATVRYLYHEPQLSSLCGVHALNNLLQGPYFGAGDLGEIAARVETREREILHDAALAERSASSGHVDANFGDFSIEVLSAALEGHGLRLLNIASSEVVVQIASSPEH</sequence>
<dbReference type="KEGG" id="ehx:EMIHUDRAFT_259294"/>
<evidence type="ECO:0000256" key="1">
    <source>
        <dbReference type="ARBA" id="ARBA00000707"/>
    </source>
</evidence>
<evidence type="ECO:0000256" key="9">
    <source>
        <dbReference type="ARBA" id="ARBA00023163"/>
    </source>
</evidence>
<evidence type="ECO:0000256" key="5">
    <source>
        <dbReference type="ARBA" id="ARBA00022786"/>
    </source>
</evidence>
<evidence type="ECO:0000313" key="15">
    <source>
        <dbReference type="Proteomes" id="UP000013827"/>
    </source>
</evidence>
<feature type="region of interest" description="Disordered" evidence="12">
    <location>
        <begin position="1"/>
        <end position="26"/>
    </location>
</feature>
<comment type="subcellular location">
    <subcellularLocation>
        <location evidence="2">Nucleus</location>
    </subcellularLocation>
</comment>
<keyword evidence="9" id="KW-0804">Transcription</keyword>
<evidence type="ECO:0000256" key="3">
    <source>
        <dbReference type="ARBA" id="ARBA00012759"/>
    </source>
</evidence>
<evidence type="ECO:0000256" key="4">
    <source>
        <dbReference type="ARBA" id="ARBA00022670"/>
    </source>
</evidence>
<dbReference type="InterPro" id="IPR033865">
    <property type="entry name" value="Ataxin-3"/>
</dbReference>
<reference evidence="15" key="1">
    <citation type="journal article" date="2013" name="Nature">
        <title>Pan genome of the phytoplankton Emiliania underpins its global distribution.</title>
        <authorList>
            <person name="Read B.A."/>
            <person name="Kegel J."/>
            <person name="Klute M.J."/>
            <person name="Kuo A."/>
            <person name="Lefebvre S.C."/>
            <person name="Maumus F."/>
            <person name="Mayer C."/>
            <person name="Miller J."/>
            <person name="Monier A."/>
            <person name="Salamov A."/>
            <person name="Young J."/>
            <person name="Aguilar M."/>
            <person name="Claverie J.M."/>
            <person name="Frickenhaus S."/>
            <person name="Gonzalez K."/>
            <person name="Herman E.K."/>
            <person name="Lin Y.C."/>
            <person name="Napier J."/>
            <person name="Ogata H."/>
            <person name="Sarno A.F."/>
            <person name="Shmutz J."/>
            <person name="Schroeder D."/>
            <person name="de Vargas C."/>
            <person name="Verret F."/>
            <person name="von Dassow P."/>
            <person name="Valentin K."/>
            <person name="Van de Peer Y."/>
            <person name="Wheeler G."/>
            <person name="Dacks J.B."/>
            <person name="Delwiche C.F."/>
            <person name="Dyhrman S.T."/>
            <person name="Glockner G."/>
            <person name="John U."/>
            <person name="Richards T."/>
            <person name="Worden A.Z."/>
            <person name="Zhang X."/>
            <person name="Grigoriev I.V."/>
            <person name="Allen A.E."/>
            <person name="Bidle K."/>
            <person name="Borodovsky M."/>
            <person name="Bowler C."/>
            <person name="Brownlee C."/>
            <person name="Cock J.M."/>
            <person name="Elias M."/>
            <person name="Gladyshev V.N."/>
            <person name="Groth M."/>
            <person name="Guda C."/>
            <person name="Hadaegh A."/>
            <person name="Iglesias-Rodriguez M.D."/>
            <person name="Jenkins J."/>
            <person name="Jones B.M."/>
            <person name="Lawson T."/>
            <person name="Leese F."/>
            <person name="Lindquist E."/>
            <person name="Lobanov A."/>
            <person name="Lomsadze A."/>
            <person name="Malik S.B."/>
            <person name="Marsh M.E."/>
            <person name="Mackinder L."/>
            <person name="Mock T."/>
            <person name="Mueller-Roeber B."/>
            <person name="Pagarete A."/>
            <person name="Parker M."/>
            <person name="Probert I."/>
            <person name="Quesneville H."/>
            <person name="Raines C."/>
            <person name="Rensing S.A."/>
            <person name="Riano-Pachon D.M."/>
            <person name="Richier S."/>
            <person name="Rokitta S."/>
            <person name="Shiraiwa Y."/>
            <person name="Soanes D.M."/>
            <person name="van der Giezen M."/>
            <person name="Wahlund T.M."/>
            <person name="Williams B."/>
            <person name="Wilson W."/>
            <person name="Wolfe G."/>
            <person name="Wurch L.L."/>
        </authorList>
    </citation>
    <scope>NUCLEOTIDE SEQUENCE</scope>
</reference>
<evidence type="ECO:0000256" key="2">
    <source>
        <dbReference type="ARBA" id="ARBA00004123"/>
    </source>
</evidence>
<evidence type="ECO:0000256" key="8">
    <source>
        <dbReference type="ARBA" id="ARBA00023015"/>
    </source>
</evidence>
<organism evidence="14 15">
    <name type="scientific">Emiliania huxleyi (strain CCMP1516)</name>
    <dbReference type="NCBI Taxonomy" id="280463"/>
    <lineage>
        <taxon>Eukaryota</taxon>
        <taxon>Haptista</taxon>
        <taxon>Haptophyta</taxon>
        <taxon>Prymnesiophyceae</taxon>
        <taxon>Isochrysidales</taxon>
        <taxon>Noelaerhabdaceae</taxon>
        <taxon>Emiliania</taxon>
    </lineage>
</organism>
<dbReference type="Pfam" id="PF02099">
    <property type="entry name" value="Josephin"/>
    <property type="match status" value="1"/>
</dbReference>
<keyword evidence="4" id="KW-0645">Protease</keyword>
<keyword evidence="6" id="KW-0378">Hydrolase</keyword>
<dbReference type="EC" id="3.4.19.12" evidence="3"/>
<protein>
    <recommendedName>
        <fullName evidence="3">ubiquitinyl hydrolase 1</fullName>
        <ecNumber evidence="3">3.4.19.12</ecNumber>
    </recommendedName>
</protein>
<name>A0A0D3I2P0_EMIH1</name>
<dbReference type="PROSITE" id="PS50957">
    <property type="entry name" value="JOSEPHIN"/>
    <property type="match status" value="1"/>
</dbReference>
<feature type="domain" description="Josephin" evidence="13">
    <location>
        <begin position="35"/>
        <end position="138"/>
    </location>
</feature>
<dbReference type="EnsemblProtists" id="EOD05525">
    <property type="protein sequence ID" value="EOD05525"/>
    <property type="gene ID" value="EMIHUDRAFT_259294"/>
</dbReference>
<keyword evidence="7" id="KW-0788">Thiol protease</keyword>
<keyword evidence="10" id="KW-0539">Nucleus</keyword>
<accession>A0A0D3I2P0</accession>
<comment type="catalytic activity">
    <reaction evidence="1">
        <text>Thiol-dependent hydrolysis of ester, thioester, amide, peptide and isopeptide bonds formed by the C-terminal Gly of ubiquitin (a 76-residue protein attached to proteins as an intracellular targeting signal).</text>
        <dbReference type="EC" id="3.4.19.12"/>
    </reaction>
</comment>
<dbReference type="RefSeq" id="XP_005757954.1">
    <property type="nucleotide sequence ID" value="XM_005757897.1"/>
</dbReference>
<evidence type="ECO:0000313" key="14">
    <source>
        <dbReference type="EnsemblProtists" id="EOD05525"/>
    </source>
</evidence>
<reference evidence="14" key="2">
    <citation type="submission" date="2024-10" db="UniProtKB">
        <authorList>
            <consortium name="EnsemblProtists"/>
        </authorList>
    </citation>
    <scope>IDENTIFICATION</scope>
</reference>
<dbReference type="GO" id="GO:0004843">
    <property type="term" value="F:cysteine-type deubiquitinase activity"/>
    <property type="evidence" value="ECO:0007669"/>
    <property type="project" value="UniProtKB-EC"/>
</dbReference>
<dbReference type="AlphaFoldDB" id="A0A0D3I2P0"/>
<dbReference type="GO" id="GO:0006508">
    <property type="term" value="P:proteolysis"/>
    <property type="evidence" value="ECO:0007669"/>
    <property type="project" value="UniProtKB-KW"/>
</dbReference>
<dbReference type="SMART" id="SM01246">
    <property type="entry name" value="Josephin"/>
    <property type="match status" value="1"/>
</dbReference>
<dbReference type="PaxDb" id="2903-EOD05525"/>
<comment type="caution">
    <text evidence="11">Lacks conserved residue(s) required for the propagation of feature annotation.</text>
</comment>
<dbReference type="GO" id="GO:0005634">
    <property type="term" value="C:nucleus"/>
    <property type="evidence" value="ECO:0007669"/>
    <property type="project" value="UniProtKB-SubCell"/>
</dbReference>
<proteinExistence type="predicted"/>
<dbReference type="GeneID" id="17251675"/>
<evidence type="ECO:0000256" key="10">
    <source>
        <dbReference type="ARBA" id="ARBA00023242"/>
    </source>
</evidence>
<evidence type="ECO:0000256" key="6">
    <source>
        <dbReference type="ARBA" id="ARBA00022801"/>
    </source>
</evidence>
<dbReference type="STRING" id="2903.R1CTB6"/>
<evidence type="ECO:0000256" key="7">
    <source>
        <dbReference type="ARBA" id="ARBA00022807"/>
    </source>
</evidence>